<feature type="transmembrane region" description="Helical" evidence="9">
    <location>
        <begin position="64"/>
        <end position="83"/>
    </location>
</feature>
<dbReference type="SUPFAM" id="SSF161098">
    <property type="entry name" value="MetI-like"/>
    <property type="match status" value="1"/>
</dbReference>
<dbReference type="InterPro" id="IPR000515">
    <property type="entry name" value="MetI-like"/>
</dbReference>
<comment type="subcellular location">
    <subcellularLocation>
        <location evidence="1 9">Cell membrane</location>
        <topology evidence="1 9">Multi-pass membrane protein</topology>
    </subcellularLocation>
</comment>
<dbReference type="EMBL" id="CP121694">
    <property type="protein sequence ID" value="WRO20922.1"/>
    <property type="molecule type" value="Genomic_DNA"/>
</dbReference>
<sequence>MDFKWDFVVDILPRLLYGSVLSMELTIIGIFIGIFIGLVISLFRLSSALPLKWVAKGYVDFFRGTPLLVQIMIIHFALPLVFGYTPVKFISGIAALGVNSGAYIAEIFRAGIQAVNKGQTEAARSLGMTWGQSMRYVILPQAFKISIPPLGNEFIALLKDSSLVFAISVEELMTTGRLIIGAKPRPTEVWITVAVLYLIMTRTISLLVNWTEKRFNTGNDVRL</sequence>
<dbReference type="NCBIfam" id="TIGR01726">
    <property type="entry name" value="HEQRo_perm_3TM"/>
    <property type="match status" value="1"/>
</dbReference>
<evidence type="ECO:0000313" key="12">
    <source>
        <dbReference type="Proteomes" id="UP001329915"/>
    </source>
</evidence>
<keyword evidence="8 9" id="KW-0472">Membrane</keyword>
<reference evidence="11 12" key="1">
    <citation type="submission" date="2023-04" db="EMBL/GenBank/DDBJ databases">
        <authorList>
            <person name="Hsu D."/>
        </authorList>
    </citation>
    <scope>NUCLEOTIDE SEQUENCE [LARGE SCALE GENOMIC DNA]</scope>
    <source>
        <strain evidence="11 12">MK1</strain>
    </source>
</reference>
<keyword evidence="4" id="KW-1003">Cell membrane</keyword>
<dbReference type="FunFam" id="1.10.3720.10:FF:000033">
    <property type="entry name" value="Polar amino acid ABC transporter permease"/>
    <property type="match status" value="1"/>
</dbReference>
<evidence type="ECO:0000256" key="1">
    <source>
        <dbReference type="ARBA" id="ARBA00004651"/>
    </source>
</evidence>
<feature type="transmembrane region" description="Helical" evidence="9">
    <location>
        <begin position="89"/>
        <end position="108"/>
    </location>
</feature>
<dbReference type="InterPro" id="IPR010065">
    <property type="entry name" value="AA_ABC_transptr_permease_3TM"/>
</dbReference>
<evidence type="ECO:0000259" key="10">
    <source>
        <dbReference type="PROSITE" id="PS50928"/>
    </source>
</evidence>
<evidence type="ECO:0000256" key="6">
    <source>
        <dbReference type="ARBA" id="ARBA00022970"/>
    </source>
</evidence>
<evidence type="ECO:0000256" key="4">
    <source>
        <dbReference type="ARBA" id="ARBA00022475"/>
    </source>
</evidence>
<dbReference type="AlphaFoldDB" id="A0AAU0UK69"/>
<dbReference type="InterPro" id="IPR035906">
    <property type="entry name" value="MetI-like_sf"/>
</dbReference>
<keyword evidence="12" id="KW-1185">Reference proteome</keyword>
<dbReference type="RefSeq" id="WP_366923799.1">
    <property type="nucleotide sequence ID" value="NZ_CP121694.1"/>
</dbReference>
<dbReference type="GO" id="GO:0022857">
    <property type="term" value="F:transmembrane transporter activity"/>
    <property type="evidence" value="ECO:0007669"/>
    <property type="project" value="InterPro"/>
</dbReference>
<evidence type="ECO:0000256" key="9">
    <source>
        <dbReference type="RuleBase" id="RU363032"/>
    </source>
</evidence>
<dbReference type="PANTHER" id="PTHR30614">
    <property type="entry name" value="MEMBRANE COMPONENT OF AMINO ACID ABC TRANSPORTER"/>
    <property type="match status" value="1"/>
</dbReference>
<evidence type="ECO:0000313" key="11">
    <source>
        <dbReference type="EMBL" id="WRO20922.1"/>
    </source>
</evidence>
<evidence type="ECO:0000256" key="7">
    <source>
        <dbReference type="ARBA" id="ARBA00022989"/>
    </source>
</evidence>
<dbReference type="GO" id="GO:0043190">
    <property type="term" value="C:ATP-binding cassette (ABC) transporter complex"/>
    <property type="evidence" value="ECO:0007669"/>
    <property type="project" value="InterPro"/>
</dbReference>
<dbReference type="GO" id="GO:0006865">
    <property type="term" value="P:amino acid transport"/>
    <property type="evidence" value="ECO:0007669"/>
    <property type="project" value="UniProtKB-KW"/>
</dbReference>
<evidence type="ECO:0000256" key="5">
    <source>
        <dbReference type="ARBA" id="ARBA00022692"/>
    </source>
</evidence>
<dbReference type="Gene3D" id="1.10.3720.10">
    <property type="entry name" value="MetI-like"/>
    <property type="match status" value="1"/>
</dbReference>
<evidence type="ECO:0000256" key="2">
    <source>
        <dbReference type="ARBA" id="ARBA00010072"/>
    </source>
</evidence>
<dbReference type="PROSITE" id="PS50928">
    <property type="entry name" value="ABC_TM1"/>
    <property type="match status" value="1"/>
</dbReference>
<dbReference type="Pfam" id="PF00528">
    <property type="entry name" value="BPD_transp_1"/>
    <property type="match status" value="1"/>
</dbReference>
<gene>
    <name evidence="11" type="ORF">MFMK1_000712</name>
</gene>
<protein>
    <submittedName>
        <fullName evidence="11">Amino acid ABC transporter permease</fullName>
    </submittedName>
</protein>
<evidence type="ECO:0000256" key="8">
    <source>
        <dbReference type="ARBA" id="ARBA00023136"/>
    </source>
</evidence>
<dbReference type="InterPro" id="IPR043429">
    <property type="entry name" value="ArtM/GltK/GlnP/TcyL/YhdX-like"/>
</dbReference>
<keyword evidence="7 9" id="KW-1133">Transmembrane helix</keyword>
<keyword evidence="5 9" id="KW-0812">Transmembrane</keyword>
<keyword evidence="3 9" id="KW-0813">Transport</keyword>
<evidence type="ECO:0000256" key="3">
    <source>
        <dbReference type="ARBA" id="ARBA00022448"/>
    </source>
</evidence>
<dbReference type="CDD" id="cd06261">
    <property type="entry name" value="TM_PBP2"/>
    <property type="match status" value="1"/>
</dbReference>
<organism evidence="11 12">
    <name type="scientific">Metallumcola ferriviriculae</name>
    <dbReference type="NCBI Taxonomy" id="3039180"/>
    <lineage>
        <taxon>Bacteria</taxon>
        <taxon>Bacillati</taxon>
        <taxon>Bacillota</taxon>
        <taxon>Clostridia</taxon>
        <taxon>Neomoorellales</taxon>
        <taxon>Desulfitibacteraceae</taxon>
        <taxon>Metallumcola</taxon>
    </lineage>
</organism>
<keyword evidence="6" id="KW-0029">Amino-acid transport</keyword>
<feature type="transmembrane region" description="Helical" evidence="9">
    <location>
        <begin position="189"/>
        <end position="210"/>
    </location>
</feature>
<feature type="domain" description="ABC transmembrane type-1" evidence="10">
    <location>
        <begin position="19"/>
        <end position="208"/>
    </location>
</feature>
<dbReference type="PANTHER" id="PTHR30614:SF20">
    <property type="entry name" value="GLUTAMINE TRANSPORT SYSTEM PERMEASE PROTEIN GLNP"/>
    <property type="match status" value="1"/>
</dbReference>
<comment type="similarity">
    <text evidence="2">Belongs to the binding-protein-dependent transport system permease family. HisMQ subfamily.</text>
</comment>
<accession>A0AAU0UK69</accession>
<dbReference type="KEGG" id="dbc:MFMK1_000712"/>
<proteinExistence type="inferred from homology"/>
<name>A0AAU0UK69_9FIRM</name>
<feature type="transmembrane region" description="Helical" evidence="9">
    <location>
        <begin position="20"/>
        <end position="43"/>
    </location>
</feature>
<dbReference type="Proteomes" id="UP001329915">
    <property type="component" value="Chromosome"/>
</dbReference>